<keyword evidence="1" id="KW-1133">Transmembrane helix</keyword>
<evidence type="ECO:0000313" key="2">
    <source>
        <dbReference type="EMBL" id="CDN87364.1"/>
    </source>
</evidence>
<sequence length="82" mass="9346">MITTIITWFLARPWWETAFLVVVISLLGALLAAVLISYLVDLYHRRRDPMHGRCDICGADLTVFKNGCAEPDCPYFNKRGTE</sequence>
<feature type="transmembrane region" description="Helical" evidence="1">
    <location>
        <begin position="18"/>
        <end position="40"/>
    </location>
</feature>
<protein>
    <recommendedName>
        <fullName evidence="4">Transmembrane protein</fullName>
    </recommendedName>
</protein>
<dbReference type="RefSeq" id="WP_035621245.1">
    <property type="nucleotide sequence ID" value="NZ_CCAE010000010.1"/>
</dbReference>
<evidence type="ECO:0000313" key="3">
    <source>
        <dbReference type="Proteomes" id="UP000028878"/>
    </source>
</evidence>
<keyword evidence="1" id="KW-0812">Transmembrane</keyword>
<keyword evidence="3" id="KW-1185">Reference proteome</keyword>
<dbReference type="AlphaFoldDB" id="A0A1L1PEZ0"/>
<keyword evidence="1" id="KW-0472">Membrane</keyword>
<organism evidence="2 3">
    <name type="scientific">Hydrogenophaga intermedia</name>
    <dbReference type="NCBI Taxonomy" id="65786"/>
    <lineage>
        <taxon>Bacteria</taxon>
        <taxon>Pseudomonadati</taxon>
        <taxon>Pseudomonadota</taxon>
        <taxon>Betaproteobacteria</taxon>
        <taxon>Burkholderiales</taxon>
        <taxon>Comamonadaceae</taxon>
        <taxon>Hydrogenophaga</taxon>
    </lineage>
</organism>
<name>A0A1L1PEZ0_HYDIT</name>
<accession>A0A1L1PEZ0</accession>
<proteinExistence type="predicted"/>
<reference evidence="3" key="1">
    <citation type="submission" date="2014-11" db="EMBL/GenBank/DDBJ databases">
        <title>Draft genome sequence of Hydrogenophaga intermedia S1.</title>
        <authorList>
            <person name="Gan H.M."/>
            <person name="Chew T.H."/>
            <person name="Stolz A."/>
        </authorList>
    </citation>
    <scope>NUCLEOTIDE SEQUENCE [LARGE SCALE GENOMIC DNA]</scope>
    <source>
        <strain evidence="3">S1</strain>
    </source>
</reference>
<dbReference type="Proteomes" id="UP000028878">
    <property type="component" value="Unassembled WGS sequence"/>
</dbReference>
<evidence type="ECO:0000256" key="1">
    <source>
        <dbReference type="SAM" id="Phobius"/>
    </source>
</evidence>
<dbReference type="EMBL" id="CCAE010000010">
    <property type="protein sequence ID" value="CDN87364.1"/>
    <property type="molecule type" value="Genomic_DNA"/>
</dbReference>
<gene>
    <name evidence="2" type="ORF">BN948_01786</name>
</gene>
<evidence type="ECO:0008006" key="4">
    <source>
        <dbReference type="Google" id="ProtNLM"/>
    </source>
</evidence>